<protein>
    <submittedName>
        <fullName evidence="2">Uncharacterized protein</fullName>
    </submittedName>
</protein>
<evidence type="ECO:0000313" key="3">
    <source>
        <dbReference type="Proteomes" id="UP001190700"/>
    </source>
</evidence>
<evidence type="ECO:0000313" key="2">
    <source>
        <dbReference type="EMBL" id="KAK3233362.1"/>
    </source>
</evidence>
<organism evidence="2 3">
    <name type="scientific">Cymbomonas tetramitiformis</name>
    <dbReference type="NCBI Taxonomy" id="36881"/>
    <lineage>
        <taxon>Eukaryota</taxon>
        <taxon>Viridiplantae</taxon>
        <taxon>Chlorophyta</taxon>
        <taxon>Pyramimonadophyceae</taxon>
        <taxon>Pyramimonadales</taxon>
        <taxon>Pyramimonadaceae</taxon>
        <taxon>Cymbomonas</taxon>
    </lineage>
</organism>
<reference evidence="2 3" key="1">
    <citation type="journal article" date="2015" name="Genome Biol. Evol.">
        <title>Comparative Genomics of a Bacterivorous Green Alga Reveals Evolutionary Causalities and Consequences of Phago-Mixotrophic Mode of Nutrition.</title>
        <authorList>
            <person name="Burns J.A."/>
            <person name="Paasch A."/>
            <person name="Narechania A."/>
            <person name="Kim E."/>
        </authorList>
    </citation>
    <scope>NUCLEOTIDE SEQUENCE [LARGE SCALE GENOMIC DNA]</scope>
    <source>
        <strain evidence="2 3">PLY_AMNH</strain>
    </source>
</reference>
<comment type="caution">
    <text evidence="2">The sequence shown here is derived from an EMBL/GenBank/DDBJ whole genome shotgun (WGS) entry which is preliminary data.</text>
</comment>
<feature type="transmembrane region" description="Helical" evidence="1">
    <location>
        <begin position="155"/>
        <end position="173"/>
    </location>
</feature>
<feature type="transmembrane region" description="Helical" evidence="1">
    <location>
        <begin position="34"/>
        <end position="53"/>
    </location>
</feature>
<keyword evidence="3" id="KW-1185">Reference proteome</keyword>
<keyword evidence="1" id="KW-0472">Membrane</keyword>
<gene>
    <name evidence="2" type="ORF">CYMTET_56331</name>
</gene>
<feature type="transmembrane region" description="Helical" evidence="1">
    <location>
        <begin position="103"/>
        <end position="124"/>
    </location>
</feature>
<keyword evidence="1" id="KW-0812">Transmembrane</keyword>
<dbReference type="AlphaFoldDB" id="A0AAE0EMN4"/>
<dbReference type="Proteomes" id="UP001190700">
    <property type="component" value="Unassembled WGS sequence"/>
</dbReference>
<keyword evidence="1" id="KW-1133">Transmembrane helix</keyword>
<dbReference type="EMBL" id="LGRX02035736">
    <property type="protein sequence ID" value="KAK3233362.1"/>
    <property type="molecule type" value="Genomic_DNA"/>
</dbReference>
<accession>A0AAE0EMN4</accession>
<evidence type="ECO:0000256" key="1">
    <source>
        <dbReference type="SAM" id="Phobius"/>
    </source>
</evidence>
<feature type="non-terminal residue" evidence="2">
    <location>
        <position position="209"/>
    </location>
</feature>
<name>A0AAE0EMN4_9CHLO</name>
<proteinExistence type="predicted"/>
<sequence length="209" mass="23765">MPSYPDGPATCNTDPDCDVLIGDVGQHADNAVMLALYAFWAVLLLAIGSFLVAKRFLVGAAFEPNPISKGYSRDDSESKYGTAAAVGNELKLQPYRNVPLGSLAYSLVCAASLLWMAIYIVVLVDYYHDCQFESIDSTCFYGDYFIFGDYDNNSWVFFTLWWLSMAWYSMLLINKDELRNMLRWPCDFEEAEVIRVWTEEEKEEVLSLN</sequence>